<evidence type="ECO:0000313" key="2">
    <source>
        <dbReference type="Proteomes" id="UP001202961"/>
    </source>
</evidence>
<evidence type="ECO:0000313" key="1">
    <source>
        <dbReference type="EMBL" id="MCM2374159.1"/>
    </source>
</evidence>
<evidence type="ECO:0008006" key="3">
    <source>
        <dbReference type="Google" id="ProtNLM"/>
    </source>
</evidence>
<comment type="caution">
    <text evidence="1">The sequence shown here is derived from an EMBL/GenBank/DDBJ whole genome shotgun (WGS) entry which is preliminary data.</text>
</comment>
<dbReference type="RefSeq" id="WP_250932050.1">
    <property type="nucleotide sequence ID" value="NZ_JAMQBK010000080.1"/>
</dbReference>
<gene>
    <name evidence="1" type="ORF">NB063_26385</name>
</gene>
<organism evidence="1 2">
    <name type="scientific">Aporhodopirellula aestuarii</name>
    <dbReference type="NCBI Taxonomy" id="2950107"/>
    <lineage>
        <taxon>Bacteria</taxon>
        <taxon>Pseudomonadati</taxon>
        <taxon>Planctomycetota</taxon>
        <taxon>Planctomycetia</taxon>
        <taxon>Pirellulales</taxon>
        <taxon>Pirellulaceae</taxon>
        <taxon>Aporhodopirellula</taxon>
    </lineage>
</organism>
<proteinExistence type="predicted"/>
<accession>A0ABT0UBC2</accession>
<dbReference type="Proteomes" id="UP001202961">
    <property type="component" value="Unassembled WGS sequence"/>
</dbReference>
<protein>
    <recommendedName>
        <fullName evidence="3">Bleomycin resistance protein</fullName>
    </recommendedName>
</protein>
<dbReference type="InterPro" id="IPR029068">
    <property type="entry name" value="Glyas_Bleomycin-R_OHBP_Dase"/>
</dbReference>
<dbReference type="SUPFAM" id="SSF54593">
    <property type="entry name" value="Glyoxalase/Bleomycin resistance protein/Dihydroxybiphenyl dioxygenase"/>
    <property type="match status" value="1"/>
</dbReference>
<dbReference type="Gene3D" id="3.10.180.10">
    <property type="entry name" value="2,3-Dihydroxybiphenyl 1,2-Dioxygenase, domain 1"/>
    <property type="match status" value="1"/>
</dbReference>
<keyword evidence="2" id="KW-1185">Reference proteome</keyword>
<dbReference type="EMBL" id="JAMQBK010000080">
    <property type="protein sequence ID" value="MCM2374159.1"/>
    <property type="molecule type" value="Genomic_DNA"/>
</dbReference>
<name>A0ABT0UBC2_9BACT</name>
<sequence length="145" mass="16649">MSDRIQLPAIKDFKPFLGYSPEDFEAAKEFYGDIGFEKLWDGGNACCFDTGIGHMFLVTLHHGLDRSTAGMMQLWVESVDSWYDYLRPMELDQKFPGVKIAAPTVAEWGWRILYVWDPGGWLLHIAEPHSDENRAFFNNASWLAK</sequence>
<reference evidence="1 2" key="1">
    <citation type="journal article" date="2022" name="Syst. Appl. Microbiol.">
        <title>Rhodopirellula aestuarii sp. nov., a novel member of the genus Rhodopirellula isolated from brackish sediments collected in the Tagus River estuary, Portugal.</title>
        <authorList>
            <person name="Vitorino I.R."/>
            <person name="Klimek D."/>
            <person name="Calusinska M."/>
            <person name="Lobo-da-Cunha A."/>
            <person name="Vasconcelos V."/>
            <person name="Lage O.M."/>
        </authorList>
    </citation>
    <scope>NUCLEOTIDE SEQUENCE [LARGE SCALE GENOMIC DNA]</scope>
    <source>
        <strain evidence="1 2">ICT_H3.1</strain>
    </source>
</reference>